<dbReference type="OrthoDB" id="5600793at2"/>
<comment type="caution">
    <text evidence="1">The sequence shown here is derived from an EMBL/GenBank/DDBJ whole genome shotgun (WGS) entry which is preliminary data.</text>
</comment>
<reference evidence="1 2" key="2">
    <citation type="journal article" date="2015" name="Syst. Appl. Microbiol.">
        <title>Nitrincola nitratireducens sp. nov. isolated from a haloalkaline crater lake.</title>
        <authorList>
            <person name="Singh A."/>
            <person name="Vaidya B."/>
            <person name="Tanuku N.R."/>
            <person name="Pinnaka A.K."/>
        </authorList>
    </citation>
    <scope>NUCLEOTIDE SEQUENCE [LARGE SCALE GENOMIC DNA]</scope>
    <source>
        <strain evidence="1 2">AK23</strain>
    </source>
</reference>
<protein>
    <recommendedName>
        <fullName evidence="3">DUF2835 domain-containing protein</fullName>
    </recommendedName>
</protein>
<dbReference type="AlphaFoldDB" id="W9V196"/>
<evidence type="ECO:0000313" key="1">
    <source>
        <dbReference type="EMBL" id="EXJ13104.1"/>
    </source>
</evidence>
<name>W9V196_9GAMM</name>
<sequence length="75" mass="8682">MKYAVLDVKITRNEFLKYYKGVASRVSVRARDGRRFHLPASVFTRFLSHHGVNGSFIIYFSEEGKLIQIDRMSNG</sequence>
<accession>W9V196</accession>
<dbReference type="Proteomes" id="UP000019464">
    <property type="component" value="Unassembled WGS sequence"/>
</dbReference>
<evidence type="ECO:0008006" key="3">
    <source>
        <dbReference type="Google" id="ProtNLM"/>
    </source>
</evidence>
<keyword evidence="2" id="KW-1185">Reference proteome</keyword>
<reference evidence="2" key="1">
    <citation type="submission" date="2012-11" db="EMBL/GenBank/DDBJ databases">
        <authorList>
            <person name="Singh A."/>
            <person name="Pinnaka A.K."/>
            <person name="Vaidya B."/>
        </authorList>
    </citation>
    <scope>NUCLEOTIDE SEQUENCE [LARGE SCALE GENOMIC DNA]</scope>
    <source>
        <strain evidence="2">AK23</strain>
    </source>
</reference>
<organism evidence="1 2">
    <name type="scientific">Nitrincola nitratireducens</name>
    <dbReference type="NCBI Taxonomy" id="1229521"/>
    <lineage>
        <taxon>Bacteria</taxon>
        <taxon>Pseudomonadati</taxon>
        <taxon>Pseudomonadota</taxon>
        <taxon>Gammaproteobacteria</taxon>
        <taxon>Oceanospirillales</taxon>
        <taxon>Oceanospirillaceae</taxon>
        <taxon>Nitrincola</taxon>
    </lineage>
</organism>
<proteinExistence type="predicted"/>
<dbReference type="InterPro" id="IPR021363">
    <property type="entry name" value="DUF2835"/>
</dbReference>
<dbReference type="STRING" id="1229521.D791_00457"/>
<evidence type="ECO:0000313" key="2">
    <source>
        <dbReference type="Proteomes" id="UP000019464"/>
    </source>
</evidence>
<dbReference type="EMBL" id="AONB01000001">
    <property type="protein sequence ID" value="EXJ13104.1"/>
    <property type="molecule type" value="Genomic_DNA"/>
</dbReference>
<dbReference type="RefSeq" id="WP_036507081.1">
    <property type="nucleotide sequence ID" value="NZ_AONB01000001.1"/>
</dbReference>
<gene>
    <name evidence="1" type="ORF">D791_00457</name>
</gene>
<dbReference type="Pfam" id="PF11197">
    <property type="entry name" value="DUF2835"/>
    <property type="match status" value="1"/>
</dbReference>